<evidence type="ECO:0000313" key="3">
    <source>
        <dbReference type="Proteomes" id="UP001396334"/>
    </source>
</evidence>
<proteinExistence type="predicted"/>
<keyword evidence="3" id="KW-1185">Reference proteome</keyword>
<accession>A0ABR2QZR9</accession>
<evidence type="ECO:0000313" key="2">
    <source>
        <dbReference type="EMBL" id="KAK9006020.1"/>
    </source>
</evidence>
<dbReference type="EMBL" id="JBBPBN010000029">
    <property type="protein sequence ID" value="KAK9006020.1"/>
    <property type="molecule type" value="Genomic_DNA"/>
</dbReference>
<reference evidence="2 3" key="1">
    <citation type="journal article" date="2024" name="G3 (Bethesda)">
        <title>Genome assembly of Hibiscus sabdariffa L. provides insights into metabolisms of medicinal natural products.</title>
        <authorList>
            <person name="Kim T."/>
        </authorList>
    </citation>
    <scope>NUCLEOTIDE SEQUENCE [LARGE SCALE GENOMIC DNA]</scope>
    <source>
        <strain evidence="2">TK-2024</strain>
        <tissue evidence="2">Old leaves</tissue>
    </source>
</reference>
<feature type="region of interest" description="Disordered" evidence="1">
    <location>
        <begin position="54"/>
        <end position="80"/>
    </location>
</feature>
<comment type="caution">
    <text evidence="2">The sequence shown here is derived from an EMBL/GenBank/DDBJ whole genome shotgun (WGS) entry which is preliminary data.</text>
</comment>
<dbReference type="Proteomes" id="UP001396334">
    <property type="component" value="Unassembled WGS sequence"/>
</dbReference>
<gene>
    <name evidence="2" type="ORF">V6N11_035074</name>
</gene>
<organism evidence="2 3">
    <name type="scientific">Hibiscus sabdariffa</name>
    <name type="common">roselle</name>
    <dbReference type="NCBI Taxonomy" id="183260"/>
    <lineage>
        <taxon>Eukaryota</taxon>
        <taxon>Viridiplantae</taxon>
        <taxon>Streptophyta</taxon>
        <taxon>Embryophyta</taxon>
        <taxon>Tracheophyta</taxon>
        <taxon>Spermatophyta</taxon>
        <taxon>Magnoliopsida</taxon>
        <taxon>eudicotyledons</taxon>
        <taxon>Gunneridae</taxon>
        <taxon>Pentapetalae</taxon>
        <taxon>rosids</taxon>
        <taxon>malvids</taxon>
        <taxon>Malvales</taxon>
        <taxon>Malvaceae</taxon>
        <taxon>Malvoideae</taxon>
        <taxon>Hibiscus</taxon>
    </lineage>
</organism>
<sequence length="90" mass="9200">MVGVYITLWGRNAEAPAPTPAPAPADILESPPGAEIAIEVLESETSEIVAEDEIPDASELQSTTGTAVPAPADLLDSPPGGEIVIEVLEP</sequence>
<evidence type="ECO:0000256" key="1">
    <source>
        <dbReference type="SAM" id="MobiDB-lite"/>
    </source>
</evidence>
<protein>
    <submittedName>
        <fullName evidence="2">Uncharacterized protein</fullName>
    </submittedName>
</protein>
<name>A0ABR2QZR9_9ROSI</name>